<reference evidence="2" key="1">
    <citation type="submission" date="2022-05" db="EMBL/GenBank/DDBJ databases">
        <authorList>
            <person name="Jo J.-H."/>
            <person name="Im W.-T."/>
        </authorList>
    </citation>
    <scope>NUCLEOTIDE SEQUENCE</scope>
    <source>
        <strain evidence="2">RG327</strain>
    </source>
</reference>
<evidence type="ECO:0000313" key="3">
    <source>
        <dbReference type="Proteomes" id="UP001165343"/>
    </source>
</evidence>
<dbReference type="Pfam" id="PF14352">
    <property type="entry name" value="DUF4402"/>
    <property type="match status" value="1"/>
</dbReference>
<comment type="caution">
    <text evidence="2">The sequence shown here is derived from an EMBL/GenBank/DDBJ whole genome shotgun (WGS) entry which is preliminary data.</text>
</comment>
<dbReference type="Proteomes" id="UP001165343">
    <property type="component" value="Unassembled WGS sequence"/>
</dbReference>
<proteinExistence type="predicted"/>
<gene>
    <name evidence="2" type="ORF">LZ519_09035</name>
</gene>
<feature type="chain" id="PRO_5045130589" evidence="1">
    <location>
        <begin position="25"/>
        <end position="171"/>
    </location>
</feature>
<feature type="signal peptide" evidence="1">
    <location>
        <begin position="1"/>
        <end position="24"/>
    </location>
</feature>
<dbReference type="EMBL" id="JAMGBC010000001">
    <property type="protein sequence ID" value="MCL6679452.1"/>
    <property type="molecule type" value="Genomic_DNA"/>
</dbReference>
<organism evidence="2 3">
    <name type="scientific">Sphingomonas anseongensis</name>
    <dbReference type="NCBI Taxonomy" id="2908207"/>
    <lineage>
        <taxon>Bacteria</taxon>
        <taxon>Pseudomonadati</taxon>
        <taxon>Pseudomonadota</taxon>
        <taxon>Alphaproteobacteria</taxon>
        <taxon>Sphingomonadales</taxon>
        <taxon>Sphingomonadaceae</taxon>
        <taxon>Sphingomonas</taxon>
    </lineage>
</organism>
<dbReference type="RefSeq" id="WP_249868348.1">
    <property type="nucleotide sequence ID" value="NZ_JAMGBC010000001.1"/>
</dbReference>
<keyword evidence="3" id="KW-1185">Reference proteome</keyword>
<evidence type="ECO:0000256" key="1">
    <source>
        <dbReference type="SAM" id="SignalP"/>
    </source>
</evidence>
<name>A0ABT0RGQ2_9SPHN</name>
<accession>A0ABT0RGQ2</accession>
<protein>
    <submittedName>
        <fullName evidence="2">DUF4402 domain-containing protein</fullName>
    </submittedName>
</protein>
<dbReference type="InterPro" id="IPR025514">
    <property type="entry name" value="DUF4402"/>
</dbReference>
<evidence type="ECO:0000313" key="2">
    <source>
        <dbReference type="EMBL" id="MCL6679452.1"/>
    </source>
</evidence>
<keyword evidence="1" id="KW-0732">Signal</keyword>
<sequence length="171" mass="17301">MRILKLICVASLAATAFTAAPAAAATPAVQADGKALILVPLTLTKIQDLDFGAIVPSAVSGAVVINATTGNRTMIGGVTGVPSDAGFRARFAGAGSPSQQVIITMNPPAQLDDGSGNTIDVLGLTMDGPAIRTIDPVTRAFFLGVGGTIMINPNQVAGIYTGQFDVTANYQ</sequence>